<feature type="non-terminal residue" evidence="2">
    <location>
        <position position="119"/>
    </location>
</feature>
<dbReference type="EMBL" id="JBJUIK010000004">
    <property type="protein sequence ID" value="KAL3529303.1"/>
    <property type="molecule type" value="Genomic_DNA"/>
</dbReference>
<gene>
    <name evidence="2" type="ORF">ACH5RR_008625</name>
</gene>
<reference evidence="2 3" key="1">
    <citation type="submission" date="2024-11" db="EMBL/GenBank/DDBJ databases">
        <title>A near-complete genome assembly of Cinchona calisaya.</title>
        <authorList>
            <person name="Lian D.C."/>
            <person name="Zhao X.W."/>
            <person name="Wei L."/>
        </authorList>
    </citation>
    <scope>NUCLEOTIDE SEQUENCE [LARGE SCALE GENOMIC DNA]</scope>
    <source>
        <tissue evidence="2">Nenye</tissue>
    </source>
</reference>
<dbReference type="AlphaFoldDB" id="A0ABD3ACL2"/>
<feature type="compositionally biased region" description="Basic residues" evidence="1">
    <location>
        <begin position="38"/>
        <end position="48"/>
    </location>
</feature>
<dbReference type="Proteomes" id="UP001630127">
    <property type="component" value="Unassembled WGS sequence"/>
</dbReference>
<feature type="compositionally biased region" description="Polar residues" evidence="1">
    <location>
        <begin position="74"/>
        <end position="87"/>
    </location>
</feature>
<feature type="region of interest" description="Disordered" evidence="1">
    <location>
        <begin position="26"/>
        <end position="119"/>
    </location>
</feature>
<comment type="caution">
    <text evidence="2">The sequence shown here is derived from an EMBL/GenBank/DDBJ whole genome shotgun (WGS) entry which is preliminary data.</text>
</comment>
<keyword evidence="3" id="KW-1185">Reference proteome</keyword>
<proteinExistence type="predicted"/>
<evidence type="ECO:0000313" key="3">
    <source>
        <dbReference type="Proteomes" id="UP001630127"/>
    </source>
</evidence>
<sequence length="119" mass="13055">MEGEKLIKHLEPTKFEIMEYKAVDEMRTPQKTGARMKSITRKKTSTKMRKQEPTLVRKQVAAAAANSEVELSENVGTKNMEANNGGENMQKGFDGEIAPPNGGENMLGGFDGEINPLDG</sequence>
<name>A0ABD3ACL2_9GENT</name>
<organism evidence="2 3">
    <name type="scientific">Cinchona calisaya</name>
    <dbReference type="NCBI Taxonomy" id="153742"/>
    <lineage>
        <taxon>Eukaryota</taxon>
        <taxon>Viridiplantae</taxon>
        <taxon>Streptophyta</taxon>
        <taxon>Embryophyta</taxon>
        <taxon>Tracheophyta</taxon>
        <taxon>Spermatophyta</taxon>
        <taxon>Magnoliopsida</taxon>
        <taxon>eudicotyledons</taxon>
        <taxon>Gunneridae</taxon>
        <taxon>Pentapetalae</taxon>
        <taxon>asterids</taxon>
        <taxon>lamiids</taxon>
        <taxon>Gentianales</taxon>
        <taxon>Rubiaceae</taxon>
        <taxon>Cinchonoideae</taxon>
        <taxon>Cinchoneae</taxon>
        <taxon>Cinchona</taxon>
    </lineage>
</organism>
<accession>A0ABD3ACL2</accession>
<evidence type="ECO:0000313" key="2">
    <source>
        <dbReference type="EMBL" id="KAL3529303.1"/>
    </source>
</evidence>
<evidence type="ECO:0000256" key="1">
    <source>
        <dbReference type="SAM" id="MobiDB-lite"/>
    </source>
</evidence>
<protein>
    <submittedName>
        <fullName evidence="2">Uncharacterized protein</fullName>
    </submittedName>
</protein>